<evidence type="ECO:0000313" key="2">
    <source>
        <dbReference type="EMBL" id="KKO00959.1"/>
    </source>
</evidence>
<comment type="caution">
    <text evidence="2">The sequence shown here is derived from an EMBL/GenBank/DDBJ whole genome shotgun (WGS) entry which is preliminary data.</text>
</comment>
<dbReference type="InterPro" id="IPR049468">
    <property type="entry name" value="Restrct_endonuc-II-like_dom"/>
</dbReference>
<evidence type="ECO:0000259" key="1">
    <source>
        <dbReference type="Pfam" id="PF18741"/>
    </source>
</evidence>
<organism evidence="2">
    <name type="scientific">marine sediment metagenome</name>
    <dbReference type="NCBI Taxonomy" id="412755"/>
    <lineage>
        <taxon>unclassified sequences</taxon>
        <taxon>metagenomes</taxon>
        <taxon>ecological metagenomes</taxon>
    </lineage>
</organism>
<dbReference type="EMBL" id="LAZR01000038">
    <property type="protein sequence ID" value="KKO00959.1"/>
    <property type="molecule type" value="Genomic_DNA"/>
</dbReference>
<feature type="domain" description="Restriction endonuclease type II-like" evidence="1">
    <location>
        <begin position="210"/>
        <end position="287"/>
    </location>
</feature>
<name>A0A0F9Y8K3_9ZZZZ</name>
<reference evidence="2" key="1">
    <citation type="journal article" date="2015" name="Nature">
        <title>Complex archaea that bridge the gap between prokaryotes and eukaryotes.</title>
        <authorList>
            <person name="Spang A."/>
            <person name="Saw J.H."/>
            <person name="Jorgensen S.L."/>
            <person name="Zaremba-Niedzwiedzka K."/>
            <person name="Martijn J."/>
            <person name="Lind A.E."/>
            <person name="van Eijk R."/>
            <person name="Schleper C."/>
            <person name="Guy L."/>
            <person name="Ettema T.J."/>
        </authorList>
    </citation>
    <scope>NUCLEOTIDE SEQUENCE</scope>
</reference>
<protein>
    <recommendedName>
        <fullName evidence="1">Restriction endonuclease type II-like domain-containing protein</fullName>
    </recommendedName>
</protein>
<sequence>MLYISYIGSIYNINVIYTIVRHKLKKMTDCTLNDLRDKLENSGDFKLVLDFFLKKSIKEQTEMPDESDGIPFSDFFSSYIENSSKINAEIVAEFCESPIERIFMNSLILLFIKNQFINLEITEPFKNAELEISNIRIIHKNILNIIEDYKTKTGDFEMTGFESAMNNQIKAGVYTNEDYKLFEYHRLIVKNFVWDSYHITLQAGFPEFKIDNKSTRVDLLIWKPNDERFKLIVECDGFKYHNTKEAFTSDRKRDRLYKSKGYQVIRFSGTEIWKDPISVSSELYDFIENYERKTSA</sequence>
<dbReference type="InterPro" id="IPR011335">
    <property type="entry name" value="Restrct_endonuc-II-like"/>
</dbReference>
<dbReference type="SUPFAM" id="SSF52980">
    <property type="entry name" value="Restriction endonuclease-like"/>
    <property type="match status" value="1"/>
</dbReference>
<gene>
    <name evidence="2" type="ORF">LCGC14_0123670</name>
</gene>
<dbReference type="Gene3D" id="3.40.960.10">
    <property type="entry name" value="VSR Endonuclease"/>
    <property type="match status" value="1"/>
</dbReference>
<proteinExistence type="predicted"/>
<dbReference type="Pfam" id="PF18741">
    <property type="entry name" value="MTES_1575"/>
    <property type="match status" value="1"/>
</dbReference>
<accession>A0A0F9Y8K3</accession>
<dbReference type="AlphaFoldDB" id="A0A0F9Y8K3"/>